<keyword evidence="4" id="KW-1185">Reference proteome</keyword>
<evidence type="ECO:0000256" key="1">
    <source>
        <dbReference type="SAM" id="Coils"/>
    </source>
</evidence>
<comment type="caution">
    <text evidence="3">The sequence shown here is derived from an EMBL/GenBank/DDBJ whole genome shotgun (WGS) entry which is preliminary data.</text>
</comment>
<evidence type="ECO:0000313" key="3">
    <source>
        <dbReference type="EMBL" id="KAK3277485.1"/>
    </source>
</evidence>
<dbReference type="Proteomes" id="UP001190700">
    <property type="component" value="Unassembled WGS sequence"/>
</dbReference>
<proteinExistence type="predicted"/>
<feature type="coiled-coil region" evidence="1">
    <location>
        <begin position="512"/>
        <end position="605"/>
    </location>
</feature>
<evidence type="ECO:0000313" key="4">
    <source>
        <dbReference type="Proteomes" id="UP001190700"/>
    </source>
</evidence>
<feature type="coiled-coil region" evidence="1">
    <location>
        <begin position="658"/>
        <end position="849"/>
    </location>
</feature>
<feature type="coiled-coil region" evidence="1">
    <location>
        <begin position="904"/>
        <end position="938"/>
    </location>
</feature>
<feature type="compositionally biased region" description="Basic and acidic residues" evidence="2">
    <location>
        <begin position="1429"/>
        <end position="1448"/>
    </location>
</feature>
<reference evidence="3 4" key="1">
    <citation type="journal article" date="2015" name="Genome Biol. Evol.">
        <title>Comparative Genomics of a Bacterivorous Green Alga Reveals Evolutionary Causalities and Consequences of Phago-Mixotrophic Mode of Nutrition.</title>
        <authorList>
            <person name="Burns J.A."/>
            <person name="Paasch A."/>
            <person name="Narechania A."/>
            <person name="Kim E."/>
        </authorList>
    </citation>
    <scope>NUCLEOTIDE SEQUENCE [LARGE SCALE GENOMIC DNA]</scope>
    <source>
        <strain evidence="3 4">PLY_AMNH</strain>
    </source>
</reference>
<protein>
    <submittedName>
        <fullName evidence="3">Uncharacterized protein</fullName>
    </submittedName>
</protein>
<feature type="compositionally biased region" description="Basic and acidic residues" evidence="2">
    <location>
        <begin position="998"/>
        <end position="1014"/>
    </location>
</feature>
<keyword evidence="1" id="KW-0175">Coiled coil</keyword>
<feature type="coiled-coil region" evidence="1">
    <location>
        <begin position="438"/>
        <end position="479"/>
    </location>
</feature>
<feature type="region of interest" description="Disordered" evidence="2">
    <location>
        <begin position="1421"/>
        <end position="1478"/>
    </location>
</feature>
<feature type="compositionally biased region" description="Low complexity" evidence="2">
    <location>
        <begin position="87"/>
        <end position="97"/>
    </location>
</feature>
<feature type="coiled-coil region" evidence="1">
    <location>
        <begin position="113"/>
        <end position="231"/>
    </location>
</feature>
<organism evidence="3 4">
    <name type="scientific">Cymbomonas tetramitiformis</name>
    <dbReference type="NCBI Taxonomy" id="36881"/>
    <lineage>
        <taxon>Eukaryota</taxon>
        <taxon>Viridiplantae</taxon>
        <taxon>Chlorophyta</taxon>
        <taxon>Pyramimonadophyceae</taxon>
        <taxon>Pyramimonadales</taxon>
        <taxon>Pyramimonadaceae</taxon>
        <taxon>Cymbomonas</taxon>
    </lineage>
</organism>
<gene>
    <name evidence="3" type="ORF">CYMTET_14512</name>
</gene>
<sequence length="1478" mass="169334">MTDKREKLEEWRRQRRSLRNPPEAEGAFNEKSPSVAGFLEGERRSPSFRMSSALDRGSVASSAVNIHRPETSANMSSAPALPERGNFSSPSPFPSRSNMVPDVNAFESVHRDMTELHHHSRDMEVKVKNLQEENRRLEDKCRSIEADAAKMQHSHDEDMRLAIEVQQQSEDAVQKLVSELEKVQRDNMELTVQLENSTAACQNAEQSQTELEALKKTIQDLQKRNLEVTAAFENAHSIAEALQDEIDAGSEKAPRENRVERDFTFAPPVSTDIIVSSRIENKQEVRLREHLEARCRSQDESNRTLQKENLQLRTSLREAEVARGVPESLAGLQKRAEVDRVRADSERARATELQAELRLLQTKLAETNSARRQDRELLADLRKEKARATEKFEKLEHGETKEVEALRATLQAREAAIASREQALVRRDDEISSCSQKIHHQESECRELQHKLEETNQRRQDLHREVEDRERQLREVSSDLQLRDAHAHERLLEAQTMISELNLSLSASESSIEQGLLREERMQKQLETYREQLQNFGVESGRLTEELAARELALENAGSTIEDAEESLRKLMDTQVELAELHERVRQLQQDNEGKATRIVDLEQKEAELGVALIDIQSLRQHADTSQQLISEREAELGRAGEVSRLAGEMATQLEVKINNLYTQMQMKDQSIEDLERQLAARISKLADVEEEAAKQRNEASATQKEMMAEHAQAESNMAAENAHLTQQLRAAESAISKHSAELQEVTWRATAQLRDAEVVNDSLDEELQQLRDRYEKELEEMKAESAKAEEQQKATLERLETTAKGDRAQLQSQVAILEEELQKEQAKFAALREQLAHHEETSSRLSAQLGDAEMAVAAQQRQFGEEEMRLNGKIAEFDRQCQQLDEQMCVVLSERHELEQKHTKEVERLAADKKSELEVLETRMLQKEGVVHDLKREMEETHGRLKSSRGQVDQLRSQLVDRDGNLTALESRVADLKGELAVRESTIREQTQQFEQAKTKFEEEREELKKRNAVDLAQSSSSMEQLQGKLQTMENSLLEHTGLQQQLQEKLLSATMEQKQLQEKLSEEKANSGELQSSLQSVSTMNAHLSRENDDLKMKLVDSQQHEELFKRSKAEAANAQSQLLEKVSQVQALEQSLSGLKRELGEMHADHTALSVKNAELKMTSESLVTSQDKLTQQLHEQGMEMDESRHHAAKRERELICEVQLHRNAAEQHLESVRAKDLELADRNHAYNLLMDEKERQAKQLVEDREYEVKQAVQAAQGIESHAMHLEEALERAHVDAAEKDTQMTEIQKKMEKLRGESESMNENLLQRIEEIAALKTELQGSQDTLRKALHEKEVALSKQRTKAQEELDQKQAQCVELEQQVGGCKERIDELERDSQFFLGEMKEATKAADLTIEELRNEIAKRDRMLREVYTPNYPVNNERPLRLEGQENYPRHQDEHSNRGPYGTGDSRERHHIQYPASRVTRRPESQQ</sequence>
<dbReference type="EMBL" id="LGRX02006081">
    <property type="protein sequence ID" value="KAK3277485.1"/>
    <property type="molecule type" value="Genomic_DNA"/>
</dbReference>
<evidence type="ECO:0000256" key="2">
    <source>
        <dbReference type="SAM" id="MobiDB-lite"/>
    </source>
</evidence>
<feature type="region of interest" description="Disordered" evidence="2">
    <location>
        <begin position="1"/>
        <end position="98"/>
    </location>
</feature>
<accession>A0AAE0GGG2</accession>
<name>A0AAE0GGG2_9CHLO</name>
<feature type="coiled-coil region" evidence="1">
    <location>
        <begin position="1104"/>
        <end position="1152"/>
    </location>
</feature>
<feature type="compositionally biased region" description="Basic and acidic residues" evidence="2">
    <location>
        <begin position="1"/>
        <end position="12"/>
    </location>
</feature>
<feature type="coiled-coil region" evidence="1">
    <location>
        <begin position="288"/>
        <end position="398"/>
    </location>
</feature>
<feature type="coiled-coil region" evidence="1">
    <location>
        <begin position="1284"/>
        <end position="1407"/>
    </location>
</feature>
<feature type="compositionally biased region" description="Polar residues" evidence="2">
    <location>
        <begin position="1018"/>
        <end position="1030"/>
    </location>
</feature>
<feature type="region of interest" description="Disordered" evidence="2">
    <location>
        <begin position="992"/>
        <end position="1030"/>
    </location>
</feature>